<comment type="catalytic activity">
    <reaction evidence="1 15">
        <text>GTP = 3',5'-cyclic GMP + diphosphate</text>
        <dbReference type="Rhea" id="RHEA:13665"/>
        <dbReference type="ChEBI" id="CHEBI:33019"/>
        <dbReference type="ChEBI" id="CHEBI:37565"/>
        <dbReference type="ChEBI" id="CHEBI:57746"/>
        <dbReference type="EC" id="4.6.1.2"/>
    </reaction>
</comment>
<dbReference type="SUPFAM" id="SSF55073">
    <property type="entry name" value="Nucleotide cyclase"/>
    <property type="match status" value="1"/>
</dbReference>
<dbReference type="InterPro" id="IPR011009">
    <property type="entry name" value="Kinase-like_dom_sf"/>
</dbReference>
<evidence type="ECO:0000256" key="10">
    <source>
        <dbReference type="ARBA" id="ARBA00023170"/>
    </source>
</evidence>
<dbReference type="CDD" id="cd14042">
    <property type="entry name" value="PK_GC-A_B"/>
    <property type="match status" value="1"/>
</dbReference>
<dbReference type="GO" id="GO:0004016">
    <property type="term" value="F:adenylate cyclase activity"/>
    <property type="evidence" value="ECO:0007669"/>
    <property type="project" value="TreeGrafter"/>
</dbReference>
<keyword evidence="13 15" id="KW-0141">cGMP biosynthesis</keyword>
<dbReference type="InterPro" id="IPR050401">
    <property type="entry name" value="Cyclic_nucleotide_synthase"/>
</dbReference>
<evidence type="ECO:0000259" key="19">
    <source>
        <dbReference type="PROSITE" id="PS50125"/>
    </source>
</evidence>
<dbReference type="Gene3D" id="6.10.250.780">
    <property type="match status" value="1"/>
</dbReference>
<dbReference type="InterPro" id="IPR000719">
    <property type="entry name" value="Prot_kinase_dom"/>
</dbReference>
<dbReference type="Gene3D" id="3.40.50.2300">
    <property type="match status" value="2"/>
</dbReference>
<dbReference type="InterPro" id="IPR001828">
    <property type="entry name" value="ANF_lig-bd_rcpt"/>
</dbReference>
<dbReference type="InterPro" id="IPR018297">
    <property type="entry name" value="A/G_cyclase_CS"/>
</dbReference>
<feature type="region of interest" description="Disordered" evidence="16">
    <location>
        <begin position="653"/>
        <end position="677"/>
    </location>
</feature>
<dbReference type="GO" id="GO:0004383">
    <property type="term" value="F:guanylate cyclase activity"/>
    <property type="evidence" value="ECO:0007669"/>
    <property type="project" value="UniProtKB-EC"/>
</dbReference>
<comment type="similarity">
    <text evidence="14">Belongs to the adenylyl cyclase class-4/guanylyl cyclase family.</text>
</comment>
<dbReference type="Pfam" id="PF01094">
    <property type="entry name" value="ANF_receptor"/>
    <property type="match status" value="1"/>
</dbReference>
<feature type="domain" description="Guanylate cyclase" evidence="19">
    <location>
        <begin position="1019"/>
        <end position="1149"/>
    </location>
</feature>
<dbReference type="GO" id="GO:0005525">
    <property type="term" value="F:GTP binding"/>
    <property type="evidence" value="ECO:0007669"/>
    <property type="project" value="UniProtKB-KW"/>
</dbReference>
<dbReference type="Gene3D" id="3.30.70.1230">
    <property type="entry name" value="Nucleotide cyclase"/>
    <property type="match status" value="1"/>
</dbReference>
<keyword evidence="9" id="KW-0472">Membrane</keyword>
<dbReference type="GO" id="GO:0005524">
    <property type="term" value="F:ATP binding"/>
    <property type="evidence" value="ECO:0007669"/>
    <property type="project" value="InterPro"/>
</dbReference>
<dbReference type="SMART" id="SM00044">
    <property type="entry name" value="CYCc"/>
    <property type="match status" value="1"/>
</dbReference>
<dbReference type="Pfam" id="PF07714">
    <property type="entry name" value="PK_Tyr_Ser-Thr"/>
    <property type="match status" value="1"/>
</dbReference>
<dbReference type="CDD" id="cd06370">
    <property type="entry name" value="PBP1_SAP_GC-like"/>
    <property type="match status" value="1"/>
</dbReference>
<evidence type="ECO:0000256" key="1">
    <source>
        <dbReference type="ARBA" id="ARBA00001436"/>
    </source>
</evidence>
<dbReference type="SUPFAM" id="SSF53822">
    <property type="entry name" value="Periplasmic binding protein-like I"/>
    <property type="match status" value="1"/>
</dbReference>
<evidence type="ECO:0000256" key="2">
    <source>
        <dbReference type="ARBA" id="ARBA00004479"/>
    </source>
</evidence>
<evidence type="ECO:0000313" key="21">
    <source>
        <dbReference type="Proteomes" id="UP000789390"/>
    </source>
</evidence>
<evidence type="ECO:0000256" key="6">
    <source>
        <dbReference type="ARBA" id="ARBA00022741"/>
    </source>
</evidence>
<keyword evidence="21" id="KW-1185">Reference proteome</keyword>
<evidence type="ECO:0000256" key="13">
    <source>
        <dbReference type="ARBA" id="ARBA00023293"/>
    </source>
</evidence>
<dbReference type="GO" id="GO:0004672">
    <property type="term" value="F:protein kinase activity"/>
    <property type="evidence" value="ECO:0007669"/>
    <property type="project" value="InterPro"/>
</dbReference>
<feature type="signal peptide" evidence="17">
    <location>
        <begin position="1"/>
        <end position="19"/>
    </location>
</feature>
<dbReference type="Pfam" id="PF00211">
    <property type="entry name" value="Guanylate_cyc"/>
    <property type="match status" value="1"/>
</dbReference>
<proteinExistence type="inferred from homology"/>
<dbReference type="GO" id="GO:0007168">
    <property type="term" value="P:receptor guanylyl cyclase signaling pathway"/>
    <property type="evidence" value="ECO:0007669"/>
    <property type="project" value="TreeGrafter"/>
</dbReference>
<keyword evidence="11" id="KW-0325">Glycoprotein</keyword>
<evidence type="ECO:0000256" key="12">
    <source>
        <dbReference type="ARBA" id="ARBA00023239"/>
    </source>
</evidence>
<dbReference type="InterPro" id="IPR028082">
    <property type="entry name" value="Peripla_BP_I"/>
</dbReference>
<sequence length="1363" mass="152328">MMIHTVLLCLGLWTGASRANSAIASFRLNISDSDLLRLMTSEEPSDGSGESCPNDEDTFSFADLGWSDQLKSPGGGKSSPVRQRYSQSDYLISSDQSAIDPKVPLTIGYLSSYLSSKMTLGAIPLAIETINNDPNLLPGRKLQFVAADIGNPVGNDGLTALAIRRMTEMRDNNSTIAFIGPDGQCAAEALVAAAWNLPMITHKCSETKLSEMPQTYFTFARTLPPSSKISKSVMALLEKFGWNKIIIIVGRRNEWIQIKDAIKDSARDKNVDVTDVIHLDDYIPAQVETINKIARKTYQRTRVYLFIGEHIALVDFVKALHGLKVLGNGDYMIISIDDFIFDPESNAQEYTSRNYLDPYLYTIKKDDEIQAFRSVLKVTASHPRNPDFKQVLSTQDKLFSSTSKVLAKIKEYSARPPFCVPYHPIIFNDIEVPIHAYHAYDAIMIYAKALTETLRDGYDPRNGTNIMERIRNRPYHSVLGFDVFIDSNGDAEGNYTVVSMLPFHGKRSEASASDDTTTYFMQPVGYFQYNSSSNSPNDLPIFQYFNLSRPIDWLGSGPPIPEPPCGFVGEKCVQVATPDWRSFVICTVSGVVLIVAIGLVSRHYRYEHKLACLLWKVDIREVIITNFPDSINDPPSSALTVSSDHPVTRRSLLGFGGHHGSNNNNSSNGSIGPSTGVKGDPIGDLGLKRVYTRTGSYKGNIVAIKVLSHKNVDLTRNVRKELKEMTEIRHENIVSFIGASVEYGGVFILTAYCARGSLEDVLQNPDFKLDTIFIASLVADLIKGMIFLHDSEIVSHGNLKSSNCLVDSRWVLQITDFGLHELKASSHEARIKMQCSKRLLWKAPELLRNHNPPLRGTQKGDVFSFGIILYEIIGRKGPWGDLLYTMSPKEIVEKVAHPEWFFYKFFRPPISQLDCKDYIIRCMQDCWHESPEMRPDFKSIRGRLKEMEAGLKPNIFDNIMIMMEKYTYNLEGLVQERTDQLVEEKKKTEALLHRVLPKSVVESLKRGEPVKAESFDSVTIYFSDIVGFTSLSAVSTPLQVVGLLNELYTLFDSILENYDAYKVETIGDAYMVASGLPIRNGDHHAAEIASLALHLLSEIRNFHIRHRPGETLKLRIGIHSGPCVAGVVGLKMPRYCLFGDTVNTASRMESSGQALRIHISAATKELLDRLSGYIIEERGMTPIRGKGEMMTYWLVGEEPWRTRGGILSAIGADLPQTPSEPLVVDQAANCELPLMLDDDQSPNELDPIDTSPSTWLLGDCPVTLEEDYESKMPQLNNGVDINFKNERNHCSFGHYQSPVPLTRQQSIIENPCKTCKIQGNICNPQRIMTTHYRSAPIIASNPTYHLDSSPTIPMRTTSPQSCV</sequence>
<dbReference type="PANTHER" id="PTHR11920">
    <property type="entry name" value="GUANYLYL CYCLASE"/>
    <property type="match status" value="1"/>
</dbReference>
<dbReference type="Gene3D" id="1.10.510.10">
    <property type="entry name" value="Transferase(Phosphotransferase) domain 1"/>
    <property type="match status" value="1"/>
</dbReference>
<evidence type="ECO:0000256" key="5">
    <source>
        <dbReference type="ARBA" id="ARBA00022729"/>
    </source>
</evidence>
<keyword evidence="6" id="KW-0547">Nucleotide-binding</keyword>
<evidence type="ECO:0000256" key="16">
    <source>
        <dbReference type="SAM" id="MobiDB-lite"/>
    </source>
</evidence>
<name>A0A8J2S4Q1_9CRUS</name>
<gene>
    <name evidence="20" type="ORF">DGAL_LOCUS16725</name>
</gene>
<evidence type="ECO:0000256" key="3">
    <source>
        <dbReference type="ARBA" id="ARBA00012202"/>
    </source>
</evidence>
<evidence type="ECO:0000256" key="8">
    <source>
        <dbReference type="ARBA" id="ARBA00023134"/>
    </source>
</evidence>
<organism evidence="20 21">
    <name type="scientific">Daphnia galeata</name>
    <dbReference type="NCBI Taxonomy" id="27404"/>
    <lineage>
        <taxon>Eukaryota</taxon>
        <taxon>Metazoa</taxon>
        <taxon>Ecdysozoa</taxon>
        <taxon>Arthropoda</taxon>
        <taxon>Crustacea</taxon>
        <taxon>Branchiopoda</taxon>
        <taxon>Diplostraca</taxon>
        <taxon>Cladocera</taxon>
        <taxon>Anomopoda</taxon>
        <taxon>Daphniidae</taxon>
        <taxon>Daphnia</taxon>
    </lineage>
</organism>
<dbReference type="Proteomes" id="UP000789390">
    <property type="component" value="Unassembled WGS sequence"/>
</dbReference>
<dbReference type="GO" id="GO:0001653">
    <property type="term" value="F:peptide receptor activity"/>
    <property type="evidence" value="ECO:0007669"/>
    <property type="project" value="TreeGrafter"/>
</dbReference>
<feature type="compositionally biased region" description="Low complexity" evidence="16">
    <location>
        <begin position="660"/>
        <end position="670"/>
    </location>
</feature>
<dbReference type="PROSITE" id="PS50011">
    <property type="entry name" value="PROTEIN_KINASE_DOM"/>
    <property type="match status" value="1"/>
</dbReference>
<evidence type="ECO:0000256" key="4">
    <source>
        <dbReference type="ARBA" id="ARBA00022692"/>
    </source>
</evidence>
<dbReference type="FunFam" id="1.10.510.10:FF:000420">
    <property type="entry name" value="Guanylate cyclase"/>
    <property type="match status" value="1"/>
</dbReference>
<dbReference type="OrthoDB" id="1890790at2759"/>
<evidence type="ECO:0000256" key="14">
    <source>
        <dbReference type="RuleBase" id="RU000405"/>
    </source>
</evidence>
<evidence type="ECO:0000256" key="17">
    <source>
        <dbReference type="SAM" id="SignalP"/>
    </source>
</evidence>
<dbReference type="SUPFAM" id="SSF56112">
    <property type="entry name" value="Protein kinase-like (PK-like)"/>
    <property type="match status" value="1"/>
</dbReference>
<protein>
    <recommendedName>
        <fullName evidence="3 15">Guanylate cyclase</fullName>
        <ecNumber evidence="3 15">4.6.1.2</ecNumber>
    </recommendedName>
</protein>
<dbReference type="GO" id="GO:0005886">
    <property type="term" value="C:plasma membrane"/>
    <property type="evidence" value="ECO:0007669"/>
    <property type="project" value="TreeGrafter"/>
</dbReference>
<comment type="caution">
    <text evidence="20">The sequence shown here is derived from an EMBL/GenBank/DDBJ whole genome shotgun (WGS) entry which is preliminary data.</text>
</comment>
<dbReference type="GO" id="GO:0035556">
    <property type="term" value="P:intracellular signal transduction"/>
    <property type="evidence" value="ECO:0007669"/>
    <property type="project" value="InterPro"/>
</dbReference>
<dbReference type="PROSITE" id="PS00452">
    <property type="entry name" value="GUANYLATE_CYCLASE_1"/>
    <property type="match status" value="1"/>
</dbReference>
<dbReference type="EC" id="4.6.1.2" evidence="3 15"/>
<dbReference type="PROSITE" id="PS50125">
    <property type="entry name" value="GUANYLATE_CYCLASE_2"/>
    <property type="match status" value="1"/>
</dbReference>
<evidence type="ECO:0000256" key="7">
    <source>
        <dbReference type="ARBA" id="ARBA00022989"/>
    </source>
</evidence>
<keyword evidence="7" id="KW-1133">Transmembrane helix</keyword>
<keyword evidence="12 14" id="KW-0456">Lyase</keyword>
<reference evidence="20" key="1">
    <citation type="submission" date="2021-11" db="EMBL/GenBank/DDBJ databases">
        <authorList>
            <person name="Schell T."/>
        </authorList>
    </citation>
    <scope>NUCLEOTIDE SEQUENCE</scope>
    <source>
        <strain evidence="20">M5</strain>
    </source>
</reference>
<evidence type="ECO:0000259" key="18">
    <source>
        <dbReference type="PROSITE" id="PS50011"/>
    </source>
</evidence>
<comment type="subcellular location">
    <subcellularLocation>
        <location evidence="2">Membrane</location>
        <topology evidence="2">Single-pass type I membrane protein</topology>
    </subcellularLocation>
</comment>
<evidence type="ECO:0000256" key="11">
    <source>
        <dbReference type="ARBA" id="ARBA00023180"/>
    </source>
</evidence>
<evidence type="ECO:0000256" key="15">
    <source>
        <dbReference type="RuleBase" id="RU003431"/>
    </source>
</evidence>
<dbReference type="InterPro" id="IPR029787">
    <property type="entry name" value="Nucleotide_cyclase"/>
</dbReference>
<evidence type="ECO:0000256" key="9">
    <source>
        <dbReference type="ARBA" id="ARBA00023136"/>
    </source>
</evidence>
<dbReference type="FunFam" id="3.30.70.1230:FF:000054">
    <property type="entry name" value="Guanylate cyclase"/>
    <property type="match status" value="1"/>
</dbReference>
<keyword evidence="5 17" id="KW-0732">Signal</keyword>
<keyword evidence="10" id="KW-0675">Receptor</keyword>
<feature type="domain" description="Protein kinase" evidence="18">
    <location>
        <begin position="676"/>
        <end position="955"/>
    </location>
</feature>
<dbReference type="PANTHER" id="PTHR11920:SF501">
    <property type="entry name" value="GUANYLATE CYCLASE 32E"/>
    <property type="match status" value="1"/>
</dbReference>
<accession>A0A8J2S4Q1</accession>
<feature type="chain" id="PRO_5035173850" description="Guanylate cyclase" evidence="17">
    <location>
        <begin position="20"/>
        <end position="1363"/>
    </location>
</feature>
<dbReference type="InterPro" id="IPR001054">
    <property type="entry name" value="A/G_cyclase"/>
</dbReference>
<dbReference type="InterPro" id="IPR001245">
    <property type="entry name" value="Ser-Thr/Tyr_kinase_cat_dom"/>
</dbReference>
<dbReference type="FunFam" id="3.40.50.2300:FF:000279">
    <property type="entry name" value="Guanylate cyclase"/>
    <property type="match status" value="1"/>
</dbReference>
<evidence type="ECO:0000313" key="20">
    <source>
        <dbReference type="EMBL" id="CAH0112926.1"/>
    </source>
</evidence>
<keyword evidence="8" id="KW-0342">GTP-binding</keyword>
<dbReference type="CDD" id="cd07302">
    <property type="entry name" value="CHD"/>
    <property type="match status" value="1"/>
</dbReference>
<dbReference type="EMBL" id="CAKKLH010000334">
    <property type="protein sequence ID" value="CAH0112926.1"/>
    <property type="molecule type" value="Genomic_DNA"/>
</dbReference>
<keyword evidence="4" id="KW-0812">Transmembrane</keyword>